<dbReference type="InterPro" id="IPR015003">
    <property type="entry name" value="DUF1853"/>
</dbReference>
<protein>
    <submittedName>
        <fullName evidence="1">DUF1853 family protein</fullName>
    </submittedName>
</protein>
<sequence>MRTDAVAEPPAAPPETAIEHDLAWLLDAPDIVAFDDYEGRPSRAELGLAPTPPGWNERRAKAARTLAGKLPTRMGHYHEALWRILLDNAPATRLLAHNVAIREQRRTLGELDLLYRTLADPAPIHLEVAIKFYLGLPEGPGALESQDRWIGPGGLDSLARKCAHLAAHQLPLSATPLARDTLQRLLAPRDGAGDEGLDGLTRRLAMPGVLFYPFHASLPPPIQASTHHERGLWCYASDWETVLKERMPARVAWLKKPFWLAPPSDDAFLASSSLLPALTEALERFGPQQVMLRAEGEGGGEERVFIVPDDWPRQIPLPLPAARR</sequence>
<proteinExistence type="predicted"/>
<evidence type="ECO:0000313" key="2">
    <source>
        <dbReference type="Proteomes" id="UP001319882"/>
    </source>
</evidence>
<accession>A0ABS8DQ30</accession>
<dbReference type="Proteomes" id="UP001319882">
    <property type="component" value="Unassembled WGS sequence"/>
</dbReference>
<reference evidence="1 2" key="1">
    <citation type="journal article" date="2021" name="Sci. Rep.">
        <title>Genome analysis of a halophilic bacterium Halomonas malpeensis YU-PRIM-29(T) reveals its exopolysaccharide and pigment producing capabilities.</title>
        <authorList>
            <person name="Athmika"/>
            <person name="Ghate S.D."/>
            <person name="Arun A.B."/>
            <person name="Rao S.S."/>
            <person name="Kumar S.T.A."/>
            <person name="Kandiyil M.K."/>
            <person name="Saptami K."/>
            <person name="Rekha P.D."/>
        </authorList>
    </citation>
    <scope>NUCLEOTIDE SEQUENCE [LARGE SCALE GENOMIC DNA]</scope>
    <source>
        <strain evidence="2">prim 29</strain>
    </source>
</reference>
<organism evidence="1 2">
    <name type="scientific">Vreelandella malpeensis</name>
    <dbReference type="NCBI Taxonomy" id="1172368"/>
    <lineage>
        <taxon>Bacteria</taxon>
        <taxon>Pseudomonadati</taxon>
        <taxon>Pseudomonadota</taxon>
        <taxon>Gammaproteobacteria</taxon>
        <taxon>Oceanospirillales</taxon>
        <taxon>Halomonadaceae</taxon>
        <taxon>Vreelandella</taxon>
    </lineage>
</organism>
<dbReference type="Pfam" id="PF08907">
    <property type="entry name" value="DUF1853"/>
    <property type="match status" value="1"/>
</dbReference>
<dbReference type="RefSeq" id="WP_227388981.1">
    <property type="nucleotide sequence ID" value="NZ_JBHSCJ010000003.1"/>
</dbReference>
<dbReference type="EMBL" id="WHVL01000001">
    <property type="protein sequence ID" value="MCB8888353.1"/>
    <property type="molecule type" value="Genomic_DNA"/>
</dbReference>
<name>A0ABS8DQ30_9GAMM</name>
<gene>
    <name evidence="1" type="ORF">GEV37_04325</name>
</gene>
<keyword evidence="2" id="KW-1185">Reference proteome</keyword>
<evidence type="ECO:0000313" key="1">
    <source>
        <dbReference type="EMBL" id="MCB8888353.1"/>
    </source>
</evidence>
<comment type="caution">
    <text evidence="1">The sequence shown here is derived from an EMBL/GenBank/DDBJ whole genome shotgun (WGS) entry which is preliminary data.</text>
</comment>